<evidence type="ECO:0000313" key="5">
    <source>
        <dbReference type="Proteomes" id="UP000612899"/>
    </source>
</evidence>
<gene>
    <name evidence="4" type="ORF">Rhe02_58100</name>
</gene>
<keyword evidence="2" id="KW-0472">Membrane</keyword>
<keyword evidence="5" id="KW-1185">Reference proteome</keyword>
<feature type="region of interest" description="Disordered" evidence="1">
    <location>
        <begin position="166"/>
        <end position="185"/>
    </location>
</feature>
<evidence type="ECO:0000259" key="3">
    <source>
        <dbReference type="Pfam" id="PF14016"/>
    </source>
</evidence>
<proteinExistence type="predicted"/>
<organism evidence="4 5">
    <name type="scientific">Rhizocola hellebori</name>
    <dbReference type="NCBI Taxonomy" id="1392758"/>
    <lineage>
        <taxon>Bacteria</taxon>
        <taxon>Bacillati</taxon>
        <taxon>Actinomycetota</taxon>
        <taxon>Actinomycetes</taxon>
        <taxon>Micromonosporales</taxon>
        <taxon>Micromonosporaceae</taxon>
        <taxon>Rhizocola</taxon>
    </lineage>
</organism>
<comment type="caution">
    <text evidence="4">The sequence shown here is derived from an EMBL/GenBank/DDBJ whole genome shotgun (WGS) entry which is preliminary data.</text>
</comment>
<dbReference type="EMBL" id="BONY01000040">
    <property type="protein sequence ID" value="GIH07743.1"/>
    <property type="molecule type" value="Genomic_DNA"/>
</dbReference>
<evidence type="ECO:0000256" key="2">
    <source>
        <dbReference type="SAM" id="Phobius"/>
    </source>
</evidence>
<evidence type="ECO:0000256" key="1">
    <source>
        <dbReference type="SAM" id="MobiDB-lite"/>
    </source>
</evidence>
<feature type="domain" description="DUF4232" evidence="3">
    <location>
        <begin position="42"/>
        <end position="158"/>
    </location>
</feature>
<evidence type="ECO:0000313" key="4">
    <source>
        <dbReference type="EMBL" id="GIH07743.1"/>
    </source>
</evidence>
<reference evidence="4" key="1">
    <citation type="submission" date="2021-01" db="EMBL/GenBank/DDBJ databases">
        <title>Whole genome shotgun sequence of Rhizocola hellebori NBRC 109834.</title>
        <authorList>
            <person name="Komaki H."/>
            <person name="Tamura T."/>
        </authorList>
    </citation>
    <scope>NUCLEOTIDE SEQUENCE</scope>
    <source>
        <strain evidence="4">NBRC 109834</strain>
    </source>
</reference>
<dbReference type="AlphaFoldDB" id="A0A8J3QBE0"/>
<keyword evidence="2" id="KW-1133">Transmembrane helix</keyword>
<feature type="transmembrane region" description="Helical" evidence="2">
    <location>
        <begin position="6"/>
        <end position="23"/>
    </location>
</feature>
<dbReference type="Proteomes" id="UP000612899">
    <property type="component" value="Unassembled WGS sequence"/>
</dbReference>
<keyword evidence="2" id="KW-0812">Transmembrane</keyword>
<name>A0A8J3QBE0_9ACTN</name>
<dbReference type="Pfam" id="PF14016">
    <property type="entry name" value="DUF4232"/>
    <property type="match status" value="1"/>
</dbReference>
<dbReference type="InterPro" id="IPR025326">
    <property type="entry name" value="DUF4232"/>
</dbReference>
<sequence>MRVPLSLAVMALAIAELIVLFFVRSRPATETDPPAAGPATACRTDELALSYGPRTTTSPYGGQFTVAVLLTNKSAHGCLLAGLPTVTLNGPDHRMFGPAFQLRTSDEAVPADLTLSPGGRAHIDLTYLVGGGGASGTEQWVPTMITVGLGGAGNLTLAWSSGEAVPRQDAATHPGSYASGYINGG</sequence>
<accession>A0A8J3QBE0</accession>
<protein>
    <recommendedName>
        <fullName evidence="3">DUF4232 domain-containing protein</fullName>
    </recommendedName>
</protein>